<dbReference type="EMBL" id="BNJF01000006">
    <property type="protein sequence ID" value="GHO49734.1"/>
    <property type="molecule type" value="Genomic_DNA"/>
</dbReference>
<dbReference type="Pfam" id="PF13191">
    <property type="entry name" value="AAA_16"/>
    <property type="match status" value="1"/>
</dbReference>
<accession>A0A8J3IEC6</accession>
<evidence type="ECO:0000256" key="2">
    <source>
        <dbReference type="ARBA" id="ARBA00023125"/>
    </source>
</evidence>
<dbReference type="Pfam" id="PF25873">
    <property type="entry name" value="WHD_MalT"/>
    <property type="match status" value="1"/>
</dbReference>
<keyword evidence="3" id="KW-0804">Transcription</keyword>
<dbReference type="AlphaFoldDB" id="A0A8J3IEC6"/>
<protein>
    <submittedName>
        <fullName evidence="6">LuxR family transcriptional regulator</fullName>
    </submittedName>
</protein>
<gene>
    <name evidence="6" type="ORF">KSX_78970</name>
</gene>
<dbReference type="InterPro" id="IPR041617">
    <property type="entry name" value="TPR_MalT"/>
</dbReference>
<dbReference type="Gene3D" id="1.25.40.10">
    <property type="entry name" value="Tetratricopeptide repeat domain"/>
    <property type="match status" value="1"/>
</dbReference>
<dbReference type="Pfam" id="PF00196">
    <property type="entry name" value="GerE"/>
    <property type="match status" value="1"/>
</dbReference>
<dbReference type="PANTHER" id="PTHR44688:SF16">
    <property type="entry name" value="DNA-BINDING TRANSCRIPTIONAL ACTIVATOR DEVR_DOSR"/>
    <property type="match status" value="1"/>
</dbReference>
<dbReference type="Gene3D" id="1.10.10.10">
    <property type="entry name" value="Winged helix-like DNA-binding domain superfamily/Winged helix DNA-binding domain"/>
    <property type="match status" value="1"/>
</dbReference>
<dbReference type="RefSeq" id="WP_220198840.1">
    <property type="nucleotide sequence ID" value="NZ_BNJF01000006.1"/>
</dbReference>
<dbReference type="InterPro" id="IPR016032">
    <property type="entry name" value="Sig_transdc_resp-reg_C-effctor"/>
</dbReference>
<dbReference type="PROSITE" id="PS50043">
    <property type="entry name" value="HTH_LUXR_2"/>
    <property type="match status" value="1"/>
</dbReference>
<organism evidence="6 7">
    <name type="scientific">Ktedonospora formicarum</name>
    <dbReference type="NCBI Taxonomy" id="2778364"/>
    <lineage>
        <taxon>Bacteria</taxon>
        <taxon>Bacillati</taxon>
        <taxon>Chloroflexota</taxon>
        <taxon>Ktedonobacteria</taxon>
        <taxon>Ktedonobacterales</taxon>
        <taxon>Ktedonobacteraceae</taxon>
        <taxon>Ktedonospora</taxon>
    </lineage>
</organism>
<keyword evidence="4" id="KW-0175">Coiled coil</keyword>
<sequence length="1052" mass="119466">MPKSPDALLTWSSERHAYQLQTADHVLMWIRLGTEESWFAWLTAQTSFSFQGQCGQLNVYKESRARGTGYWYAYHTRSGQTRKRYLGHSRTVTLARLEEVAQKLQEIEQERLQHLSLVSTSLARTQSGNKTLSSLVELGSEFHDPNIMMITRLSPPRLPVSLVVRERLLTALDTALSHPLTLLSAAAGWGKTTLISAWAQRHHEAVAWLSLEPLDNDPTRFWISLIAALRRRWPALGEQALTQMRARSPLASCVTILLNELAERTSEVSPILLILDDYHVVDEPTIHASLSLFLAHLPSHVHLVLSSRVDPDFPLARLRARGHLFEIRNTDLRFTQEEAQSFLIRRMGIALSERDVALLEARTEGWIAGLQLAALVLQKQADPSASAQTFNGSQRFLLDYLREEVFASFPDELQNFLLQTSGLPCLSASLCNAITGREDNDLLLEQVERANLFLQSLDESQQWYRYHALWAQALQHEARRRLGTTVVNELRSKASQWYEHQQMLPEAIEAALAAEDFVRAATLIQQFLAPNSFQNEFHLLRSWLLRLPEEVLRTQPDLCFWYVLTTMFTVDRRDPAIQERSERCIQWAEQGFQAREQWEQLGEALQLHGELLFYYEDLTNWYRLASQAQPLIGERSFLYPDNLLSSGYGALLAGEVERARQSFLQALEISKRINSLVAVFAALVFLGDVSLEQGELQRAAHTYTQALAFVEQDQKLSQQQFLATGGLDPFYTSWAFHSLAQLCYERNELARAQDYLAQAQALRAQPEDGIHVNASGAFVQARLLHAYGKTIQAQELLLQWERHARVPLSADVIHALLARLRLSLGELHTVEQWIQAREHASGSQAAEQGPSLLKEQGEALLLARWYIAQREGEIALKALAPWKEKAQAQGRKRSVLEIQILEALAHVACQEHSQARSSLLQALKLAQPQNYQRVFLDEGSAMEALLRTLLPELRETSLLPFAHFLLRGFAQDVLVDPPQKVSRKDTLLLEPLSQQELRVLRLLVAGRSNPEIASELIISLNTVKTHIQSLYRKLDVHNRMEASETARRLSLL</sequence>
<dbReference type="Pfam" id="PF17874">
    <property type="entry name" value="TPR_MalT"/>
    <property type="match status" value="1"/>
</dbReference>
<dbReference type="InterPro" id="IPR041664">
    <property type="entry name" value="AAA_16"/>
</dbReference>
<dbReference type="GO" id="GO:0006355">
    <property type="term" value="P:regulation of DNA-templated transcription"/>
    <property type="evidence" value="ECO:0007669"/>
    <property type="project" value="InterPro"/>
</dbReference>
<dbReference type="InterPro" id="IPR059106">
    <property type="entry name" value="WHD_MalT"/>
</dbReference>
<dbReference type="SUPFAM" id="SSF48452">
    <property type="entry name" value="TPR-like"/>
    <property type="match status" value="2"/>
</dbReference>
<evidence type="ECO:0000256" key="3">
    <source>
        <dbReference type="ARBA" id="ARBA00023163"/>
    </source>
</evidence>
<reference evidence="6" key="1">
    <citation type="submission" date="2020-10" db="EMBL/GenBank/DDBJ databases">
        <title>Taxonomic study of unclassified bacteria belonging to the class Ktedonobacteria.</title>
        <authorList>
            <person name="Yabe S."/>
            <person name="Wang C.M."/>
            <person name="Zheng Y."/>
            <person name="Sakai Y."/>
            <person name="Cavaletti L."/>
            <person name="Monciardini P."/>
            <person name="Donadio S."/>
        </authorList>
    </citation>
    <scope>NUCLEOTIDE SEQUENCE</scope>
    <source>
        <strain evidence="6">SOSP1-1</strain>
    </source>
</reference>
<dbReference type="Proteomes" id="UP000612362">
    <property type="component" value="Unassembled WGS sequence"/>
</dbReference>
<dbReference type="InterPro" id="IPR027417">
    <property type="entry name" value="P-loop_NTPase"/>
</dbReference>
<feature type="domain" description="HTH luxR-type" evidence="5">
    <location>
        <begin position="985"/>
        <end position="1050"/>
    </location>
</feature>
<keyword evidence="2" id="KW-0238">DNA-binding</keyword>
<dbReference type="GO" id="GO:0003677">
    <property type="term" value="F:DNA binding"/>
    <property type="evidence" value="ECO:0007669"/>
    <property type="project" value="UniProtKB-KW"/>
</dbReference>
<dbReference type="PANTHER" id="PTHR44688">
    <property type="entry name" value="DNA-BINDING TRANSCRIPTIONAL ACTIVATOR DEVR_DOSR"/>
    <property type="match status" value="1"/>
</dbReference>
<comment type="caution">
    <text evidence="6">The sequence shown here is derived from an EMBL/GenBank/DDBJ whole genome shotgun (WGS) entry which is preliminary data.</text>
</comment>
<dbReference type="CDD" id="cd06170">
    <property type="entry name" value="LuxR_C_like"/>
    <property type="match status" value="1"/>
</dbReference>
<keyword evidence="7" id="KW-1185">Reference proteome</keyword>
<dbReference type="PRINTS" id="PR00038">
    <property type="entry name" value="HTHLUXR"/>
</dbReference>
<dbReference type="SMART" id="SM00421">
    <property type="entry name" value="HTH_LUXR"/>
    <property type="match status" value="1"/>
</dbReference>
<dbReference type="InterPro" id="IPR036388">
    <property type="entry name" value="WH-like_DNA-bd_sf"/>
</dbReference>
<dbReference type="Gene3D" id="3.40.50.300">
    <property type="entry name" value="P-loop containing nucleotide triphosphate hydrolases"/>
    <property type="match status" value="1"/>
</dbReference>
<dbReference type="SUPFAM" id="SSF46894">
    <property type="entry name" value="C-terminal effector domain of the bipartite response regulators"/>
    <property type="match status" value="1"/>
</dbReference>
<feature type="coiled-coil region" evidence="4">
    <location>
        <begin position="90"/>
        <end position="117"/>
    </location>
</feature>
<evidence type="ECO:0000313" key="7">
    <source>
        <dbReference type="Proteomes" id="UP000612362"/>
    </source>
</evidence>
<name>A0A8J3IEC6_9CHLR</name>
<evidence type="ECO:0000259" key="5">
    <source>
        <dbReference type="PROSITE" id="PS50043"/>
    </source>
</evidence>
<dbReference type="InterPro" id="IPR011990">
    <property type="entry name" value="TPR-like_helical_dom_sf"/>
</dbReference>
<dbReference type="PROSITE" id="PS00622">
    <property type="entry name" value="HTH_LUXR_1"/>
    <property type="match status" value="1"/>
</dbReference>
<dbReference type="SUPFAM" id="SSF52540">
    <property type="entry name" value="P-loop containing nucleoside triphosphate hydrolases"/>
    <property type="match status" value="1"/>
</dbReference>
<evidence type="ECO:0000256" key="4">
    <source>
        <dbReference type="SAM" id="Coils"/>
    </source>
</evidence>
<proteinExistence type="predicted"/>
<evidence type="ECO:0000313" key="6">
    <source>
        <dbReference type="EMBL" id="GHO49734.1"/>
    </source>
</evidence>
<dbReference type="InterPro" id="IPR000792">
    <property type="entry name" value="Tscrpt_reg_LuxR_C"/>
</dbReference>
<evidence type="ECO:0000256" key="1">
    <source>
        <dbReference type="ARBA" id="ARBA00023015"/>
    </source>
</evidence>
<keyword evidence="1" id="KW-0805">Transcription regulation</keyword>